<dbReference type="NCBIfam" id="TIGR02937">
    <property type="entry name" value="sigma70-ECF"/>
    <property type="match status" value="1"/>
</dbReference>
<name>V6IZ62_9BACL</name>
<evidence type="ECO:0000256" key="1">
    <source>
        <dbReference type="ARBA" id="ARBA00010641"/>
    </source>
</evidence>
<dbReference type="GO" id="GO:0003677">
    <property type="term" value="F:DNA binding"/>
    <property type="evidence" value="ECO:0007669"/>
    <property type="project" value="UniProtKB-KW"/>
</dbReference>
<sequence length="201" mass="23629">MPFTDYFAAPFEPKHDAFDRLMKKYEPKILKIVSQNGHMYGNYLYSPSDRDDLLQIARYAFWEANEKFDITKVDTEKNPENVFIAFASRTMNGRLSDYLRKHYKNASREAYSSTDDAYDIPDESPEPQRVQMLRLLEDHLPYLSPRETQYLNLTLFGDWDTKQIAEAAQVSEHTVRSWKKSLRKKLAPLKEELMTKGSRKS</sequence>
<keyword evidence="2" id="KW-0805">Transcription regulation</keyword>
<dbReference type="AlphaFoldDB" id="V6IZ62"/>
<evidence type="ECO:0000256" key="2">
    <source>
        <dbReference type="ARBA" id="ARBA00023015"/>
    </source>
</evidence>
<dbReference type="Gene3D" id="1.10.1740.10">
    <property type="match status" value="1"/>
</dbReference>
<dbReference type="InterPro" id="IPR036388">
    <property type="entry name" value="WH-like_DNA-bd_sf"/>
</dbReference>
<dbReference type="PANTHER" id="PTHR43133">
    <property type="entry name" value="RNA POLYMERASE ECF-TYPE SIGMA FACTO"/>
    <property type="match status" value="1"/>
</dbReference>
<evidence type="ECO:0000256" key="5">
    <source>
        <dbReference type="ARBA" id="ARBA00023163"/>
    </source>
</evidence>
<dbReference type="Pfam" id="PF00196">
    <property type="entry name" value="GerE"/>
    <property type="match status" value="1"/>
</dbReference>
<gene>
    <name evidence="7" type="ORF">P343_05990</name>
</gene>
<dbReference type="eggNOG" id="COG1595">
    <property type="taxonomic scope" value="Bacteria"/>
</dbReference>
<dbReference type="InterPro" id="IPR013325">
    <property type="entry name" value="RNA_pol_sigma_r2"/>
</dbReference>
<evidence type="ECO:0000256" key="3">
    <source>
        <dbReference type="ARBA" id="ARBA00023082"/>
    </source>
</evidence>
<dbReference type="EMBL" id="AWTC01000004">
    <property type="protein sequence ID" value="EST12772.1"/>
    <property type="molecule type" value="Genomic_DNA"/>
</dbReference>
<dbReference type="SUPFAM" id="SSF88946">
    <property type="entry name" value="Sigma2 domain of RNA polymerase sigma factors"/>
    <property type="match status" value="1"/>
</dbReference>
<evidence type="ECO:0000256" key="4">
    <source>
        <dbReference type="ARBA" id="ARBA00023125"/>
    </source>
</evidence>
<dbReference type="Proteomes" id="UP000018296">
    <property type="component" value="Unassembled WGS sequence"/>
</dbReference>
<accession>V6IZ62</accession>
<dbReference type="OrthoDB" id="9783788at2"/>
<organism evidence="7 8">
    <name type="scientific">Sporolactobacillus laevolacticus DSM 442</name>
    <dbReference type="NCBI Taxonomy" id="1395513"/>
    <lineage>
        <taxon>Bacteria</taxon>
        <taxon>Bacillati</taxon>
        <taxon>Bacillota</taxon>
        <taxon>Bacilli</taxon>
        <taxon>Bacillales</taxon>
        <taxon>Sporolactobacillaceae</taxon>
        <taxon>Sporolactobacillus</taxon>
    </lineage>
</organism>
<proteinExistence type="inferred from homology"/>
<keyword evidence="3" id="KW-0731">Sigma factor</keyword>
<evidence type="ECO:0000259" key="6">
    <source>
        <dbReference type="Pfam" id="PF00196"/>
    </source>
</evidence>
<dbReference type="GO" id="GO:0016987">
    <property type="term" value="F:sigma factor activity"/>
    <property type="evidence" value="ECO:0007669"/>
    <property type="project" value="UniProtKB-KW"/>
</dbReference>
<keyword evidence="8" id="KW-1185">Reference proteome</keyword>
<dbReference type="RefSeq" id="WP_023509491.1">
    <property type="nucleotide sequence ID" value="NZ_AWTC01000004.1"/>
</dbReference>
<dbReference type="STRING" id="1395513.P343_05990"/>
<evidence type="ECO:0000313" key="8">
    <source>
        <dbReference type="Proteomes" id="UP000018296"/>
    </source>
</evidence>
<dbReference type="PANTHER" id="PTHR43133:SF8">
    <property type="entry name" value="RNA POLYMERASE SIGMA FACTOR HI_1459-RELATED"/>
    <property type="match status" value="1"/>
</dbReference>
<dbReference type="InterPro" id="IPR014284">
    <property type="entry name" value="RNA_pol_sigma-70_dom"/>
</dbReference>
<dbReference type="InterPro" id="IPR039425">
    <property type="entry name" value="RNA_pol_sigma-70-like"/>
</dbReference>
<keyword evidence="5" id="KW-0804">Transcription</keyword>
<dbReference type="InterPro" id="IPR013324">
    <property type="entry name" value="RNA_pol_sigma_r3/r4-like"/>
</dbReference>
<comment type="caution">
    <text evidence="7">The sequence shown here is derived from an EMBL/GenBank/DDBJ whole genome shotgun (WGS) entry which is preliminary data.</text>
</comment>
<feature type="domain" description="HTH luxR-type" evidence="6">
    <location>
        <begin position="143"/>
        <end position="186"/>
    </location>
</feature>
<dbReference type="GO" id="GO:0006352">
    <property type="term" value="P:DNA-templated transcription initiation"/>
    <property type="evidence" value="ECO:0007669"/>
    <property type="project" value="InterPro"/>
</dbReference>
<keyword evidence="4" id="KW-0238">DNA-binding</keyword>
<dbReference type="InterPro" id="IPR000792">
    <property type="entry name" value="Tscrpt_reg_LuxR_C"/>
</dbReference>
<dbReference type="PATRIC" id="fig|1395513.3.peg.1224"/>
<dbReference type="SUPFAM" id="SSF88659">
    <property type="entry name" value="Sigma3 and sigma4 domains of RNA polymerase sigma factors"/>
    <property type="match status" value="1"/>
</dbReference>
<protein>
    <recommendedName>
        <fullName evidence="6">HTH luxR-type domain-containing protein</fullName>
    </recommendedName>
</protein>
<dbReference type="Gene3D" id="1.10.10.10">
    <property type="entry name" value="Winged helix-like DNA-binding domain superfamily/Winged helix DNA-binding domain"/>
    <property type="match status" value="1"/>
</dbReference>
<evidence type="ECO:0000313" key="7">
    <source>
        <dbReference type="EMBL" id="EST12772.1"/>
    </source>
</evidence>
<comment type="similarity">
    <text evidence="1">Belongs to the sigma-70 factor family. ECF subfamily.</text>
</comment>
<reference evidence="7 8" key="1">
    <citation type="journal article" date="2013" name="Genome Announc.">
        <title>Genome Sequence of Sporolactobacillus laevolacticus DSM442, an Efficient Polymer-Grade D-Lactate Producer from Agricultural Waste Cottonseed as a Nitrogen Source.</title>
        <authorList>
            <person name="Wang H."/>
            <person name="Wang L."/>
            <person name="Ju J."/>
            <person name="Yu B."/>
            <person name="Ma Y."/>
        </authorList>
    </citation>
    <scope>NUCLEOTIDE SEQUENCE [LARGE SCALE GENOMIC DNA]</scope>
    <source>
        <strain evidence="7 8">DSM 442</strain>
    </source>
</reference>